<reference evidence="2" key="1">
    <citation type="submission" date="2022-08" db="UniProtKB">
        <authorList>
            <consortium name="EnsemblMetazoa"/>
        </authorList>
    </citation>
    <scope>IDENTIFICATION</scope>
    <source>
        <strain evidence="2">05x7-T-G4-1.051#20</strain>
    </source>
</reference>
<evidence type="ECO:0000256" key="1">
    <source>
        <dbReference type="SAM" id="SignalP"/>
    </source>
</evidence>
<feature type="chain" id="PRO_5036467816" evidence="1">
    <location>
        <begin position="22"/>
        <end position="156"/>
    </location>
</feature>
<keyword evidence="1" id="KW-0732">Signal</keyword>
<name>A0A8W8NX21_MAGGI</name>
<protein>
    <submittedName>
        <fullName evidence="2">Uncharacterized protein</fullName>
    </submittedName>
</protein>
<evidence type="ECO:0000313" key="2">
    <source>
        <dbReference type="EnsemblMetazoa" id="G8964.1:cds"/>
    </source>
</evidence>
<keyword evidence="3" id="KW-1185">Reference proteome</keyword>
<dbReference type="EnsemblMetazoa" id="G8964.1">
    <property type="protein sequence ID" value="G8964.1:cds"/>
    <property type="gene ID" value="G8964"/>
</dbReference>
<organism evidence="2 3">
    <name type="scientific">Magallana gigas</name>
    <name type="common">Pacific oyster</name>
    <name type="synonym">Crassostrea gigas</name>
    <dbReference type="NCBI Taxonomy" id="29159"/>
    <lineage>
        <taxon>Eukaryota</taxon>
        <taxon>Metazoa</taxon>
        <taxon>Spiralia</taxon>
        <taxon>Lophotrochozoa</taxon>
        <taxon>Mollusca</taxon>
        <taxon>Bivalvia</taxon>
        <taxon>Autobranchia</taxon>
        <taxon>Pteriomorphia</taxon>
        <taxon>Ostreida</taxon>
        <taxon>Ostreoidea</taxon>
        <taxon>Ostreidae</taxon>
        <taxon>Magallana</taxon>
    </lineage>
</organism>
<evidence type="ECO:0000313" key="3">
    <source>
        <dbReference type="Proteomes" id="UP000005408"/>
    </source>
</evidence>
<feature type="signal peptide" evidence="1">
    <location>
        <begin position="1"/>
        <end position="21"/>
    </location>
</feature>
<dbReference type="Proteomes" id="UP000005408">
    <property type="component" value="Unassembled WGS sequence"/>
</dbReference>
<proteinExistence type="predicted"/>
<accession>A0A8W8NX21</accession>
<sequence>METTISVLVLVVALMGFPCRSIPNTDYPTFGQYNTYGGDNNHWGGGSHSPYPGYPQGGSNYLFPGSNYPLPGYPNGGANYPFPGQPHYGGDLNLPEGCDSIRCIVAACQIEWCRNFPQARCVGYCGGCFARFFVGGVNVTPFCGGSTPPGTPHKKY</sequence>
<dbReference type="AlphaFoldDB" id="A0A8W8NX21"/>